<evidence type="ECO:0000256" key="1">
    <source>
        <dbReference type="SAM" id="Phobius"/>
    </source>
</evidence>
<reference evidence="2 3" key="1">
    <citation type="submission" date="2018-06" db="EMBL/GenBank/DDBJ databases">
        <authorList>
            <consortium name="Pathogen Informatics"/>
            <person name="Doyle S."/>
        </authorList>
    </citation>
    <scope>NUCLEOTIDE SEQUENCE [LARGE SCALE GENOMIC DNA]</scope>
    <source>
        <strain evidence="2 3">NCTC1080</strain>
    </source>
</reference>
<name>A0ABD7NCX4_9STRE</name>
<dbReference type="Proteomes" id="UP000254098">
    <property type="component" value="Unassembled WGS sequence"/>
</dbReference>
<keyword evidence="1" id="KW-0812">Transmembrane</keyword>
<evidence type="ECO:0000313" key="3">
    <source>
        <dbReference type="Proteomes" id="UP000254098"/>
    </source>
</evidence>
<keyword evidence="1" id="KW-1133">Transmembrane helix</keyword>
<evidence type="ECO:0000313" key="2">
    <source>
        <dbReference type="EMBL" id="SUO77611.1"/>
    </source>
</evidence>
<keyword evidence="1" id="KW-0472">Membrane</keyword>
<comment type="caution">
    <text evidence="2">The sequence shown here is derived from an EMBL/GenBank/DDBJ whole genome shotgun (WGS) entry which is preliminary data.</text>
</comment>
<dbReference type="AlphaFoldDB" id="A0ABD7NCX4"/>
<accession>A0ABD7NCX4</accession>
<protein>
    <submittedName>
        <fullName evidence="2">Uncharacterized protein</fullName>
    </submittedName>
</protein>
<gene>
    <name evidence="2" type="ORF">NCTC1080_00473</name>
</gene>
<organism evidence="2 3">
    <name type="scientific">Streptococcus viridans</name>
    <dbReference type="NCBI Taxonomy" id="78535"/>
    <lineage>
        <taxon>Bacteria</taxon>
        <taxon>Bacillati</taxon>
        <taxon>Bacillota</taxon>
        <taxon>Bacilli</taxon>
        <taxon>Lactobacillales</taxon>
        <taxon>Streptococcaceae</taxon>
        <taxon>Streptococcus</taxon>
    </lineage>
</organism>
<proteinExistence type="predicted"/>
<keyword evidence="3" id="KW-1185">Reference proteome</keyword>
<feature type="transmembrane region" description="Helical" evidence="1">
    <location>
        <begin position="6"/>
        <end position="28"/>
    </location>
</feature>
<sequence>MKLSMDQIISIISAVGVSTIISTIFAFVQANKRNNLDFITRERSEWRKLLKSVIVNLNDDREREKSCAIEQLKTQLNPYGINCDCKGQYSYYMKDGYIWNELNKEEQNIDYNKLSAFIELLLKYDWERSKSEVRNNYSTVILIFLNAVTILFILYSFITFDICDYVLGIKYENLIILIKLGLILLFPILILFTIKQKSILDKIYINKINGSKLRILLSLYIKFWLPYVCCIIHIIVLGNKLINVPTIFGIHANFLTNRLILLLISPIFCYIYKYLTGYRNLELDYIDAIKRIEQYYNKKEN</sequence>
<feature type="transmembrane region" description="Helical" evidence="1">
    <location>
        <begin position="215"/>
        <end position="236"/>
    </location>
</feature>
<dbReference type="EMBL" id="UHHS01000001">
    <property type="protein sequence ID" value="SUO77611.1"/>
    <property type="molecule type" value="Genomic_DNA"/>
</dbReference>
<dbReference type="RefSeq" id="WP_003028390.1">
    <property type="nucleotide sequence ID" value="NZ_UHHS01000001.1"/>
</dbReference>
<feature type="transmembrane region" description="Helical" evidence="1">
    <location>
        <begin position="248"/>
        <end position="272"/>
    </location>
</feature>
<feature type="transmembrane region" description="Helical" evidence="1">
    <location>
        <begin position="174"/>
        <end position="194"/>
    </location>
</feature>
<feature type="transmembrane region" description="Helical" evidence="1">
    <location>
        <begin position="137"/>
        <end position="158"/>
    </location>
</feature>